<evidence type="ECO:0000256" key="9">
    <source>
        <dbReference type="ARBA" id="ARBA00022960"/>
    </source>
</evidence>
<dbReference type="Proteomes" id="UP001165269">
    <property type="component" value="Unassembled WGS sequence"/>
</dbReference>
<evidence type="ECO:0000256" key="1">
    <source>
        <dbReference type="ARBA" id="ARBA00001936"/>
    </source>
</evidence>
<keyword evidence="10 13" id="KW-0573">Peptidoglycan synthesis</keyword>
<feature type="domain" description="ATP-grasp" evidence="15">
    <location>
        <begin position="138"/>
        <end position="339"/>
    </location>
</feature>
<comment type="catalytic activity">
    <reaction evidence="13">
        <text>2 D-alanine + ATP = D-alanyl-D-alanine + ADP + phosphate + H(+)</text>
        <dbReference type="Rhea" id="RHEA:11224"/>
        <dbReference type="ChEBI" id="CHEBI:15378"/>
        <dbReference type="ChEBI" id="CHEBI:30616"/>
        <dbReference type="ChEBI" id="CHEBI:43474"/>
        <dbReference type="ChEBI" id="CHEBI:57416"/>
        <dbReference type="ChEBI" id="CHEBI:57822"/>
        <dbReference type="ChEBI" id="CHEBI:456216"/>
        <dbReference type="EC" id="6.3.2.4"/>
    </reaction>
</comment>
<keyword evidence="7 14" id="KW-0067">ATP-binding</keyword>
<accession>A0ABS9XYM1</accession>
<dbReference type="InterPro" id="IPR011095">
    <property type="entry name" value="Dala_Dala_lig_C"/>
</dbReference>
<comment type="cofactor">
    <cofactor evidence="2">
        <name>Mg(2+)</name>
        <dbReference type="ChEBI" id="CHEBI:18420"/>
    </cofactor>
</comment>
<dbReference type="PANTHER" id="PTHR23132:SF25">
    <property type="entry name" value="D-ALANINE--D-ALANINE LIGASE A"/>
    <property type="match status" value="1"/>
</dbReference>
<reference evidence="16" key="1">
    <citation type="submission" date="2022-03" db="EMBL/GenBank/DDBJ databases">
        <title>Streptomyces 7R015 and 7R016 isolated from Barleria lupulina in Thailand.</title>
        <authorList>
            <person name="Kanchanasin P."/>
            <person name="Phongsopitanun W."/>
            <person name="Tanasupawat S."/>
        </authorList>
    </citation>
    <scope>NUCLEOTIDE SEQUENCE</scope>
    <source>
        <strain evidence="16">7R015</strain>
    </source>
</reference>
<dbReference type="SUPFAM" id="SSF52440">
    <property type="entry name" value="PreATP-grasp domain"/>
    <property type="match status" value="1"/>
</dbReference>
<evidence type="ECO:0000256" key="5">
    <source>
        <dbReference type="ARBA" id="ARBA00022723"/>
    </source>
</evidence>
<dbReference type="Gene3D" id="3.40.50.20">
    <property type="match status" value="1"/>
</dbReference>
<dbReference type="GO" id="GO:0160220">
    <property type="term" value="F:D-alanine-(R)-lactate ligase activity"/>
    <property type="evidence" value="ECO:0007669"/>
    <property type="project" value="UniProtKB-EC"/>
</dbReference>
<dbReference type="PROSITE" id="PS00844">
    <property type="entry name" value="DALA_DALA_LIGASE_2"/>
    <property type="match status" value="1"/>
</dbReference>
<evidence type="ECO:0000256" key="14">
    <source>
        <dbReference type="PROSITE-ProRule" id="PRU00409"/>
    </source>
</evidence>
<protein>
    <recommendedName>
        <fullName evidence="13">D-alanine--D-alanine ligase</fullName>
        <ecNumber evidence="13">6.3.2.4</ecNumber>
    </recommendedName>
    <alternativeName>
        <fullName evidence="13">D-Ala-D-Ala ligase</fullName>
    </alternativeName>
    <alternativeName>
        <fullName evidence="13">D-alanylalanine synthetase</fullName>
    </alternativeName>
</protein>
<comment type="subcellular location">
    <subcellularLocation>
        <location evidence="13">Cytoplasm</location>
    </subcellularLocation>
</comment>
<dbReference type="InterPro" id="IPR011761">
    <property type="entry name" value="ATP-grasp"/>
</dbReference>
<keyword evidence="5" id="KW-0479">Metal-binding</keyword>
<dbReference type="NCBIfam" id="NF002528">
    <property type="entry name" value="PRK01966.1-4"/>
    <property type="match status" value="1"/>
</dbReference>
<evidence type="ECO:0000256" key="13">
    <source>
        <dbReference type="HAMAP-Rule" id="MF_00047"/>
    </source>
</evidence>
<keyword evidence="12 13" id="KW-0961">Cell wall biogenesis/degradation</keyword>
<dbReference type="Gene3D" id="3.30.470.20">
    <property type="entry name" value="ATP-grasp fold, B domain"/>
    <property type="match status" value="1"/>
</dbReference>
<dbReference type="NCBIfam" id="NF000206">
    <property type="entry name" value="D_ala_D_lac"/>
    <property type="match status" value="1"/>
</dbReference>
<keyword evidence="9 13" id="KW-0133">Cell shape</keyword>
<evidence type="ECO:0000256" key="12">
    <source>
        <dbReference type="ARBA" id="ARBA00023316"/>
    </source>
</evidence>
<dbReference type="InterPro" id="IPR000291">
    <property type="entry name" value="D-Ala_lig_Van_CS"/>
</dbReference>
<gene>
    <name evidence="16" type="primary">vanA</name>
    <name evidence="13" type="synonym">ddl</name>
    <name evidence="16" type="ORF">MQP27_02870</name>
</gene>
<comment type="cofactor">
    <cofactor evidence="1">
        <name>Mn(2+)</name>
        <dbReference type="ChEBI" id="CHEBI:29035"/>
    </cofactor>
</comment>
<dbReference type="HAMAP" id="MF_00047">
    <property type="entry name" value="Dala_Dala_lig"/>
    <property type="match status" value="1"/>
</dbReference>
<evidence type="ECO:0000256" key="4">
    <source>
        <dbReference type="ARBA" id="ARBA00022598"/>
    </source>
</evidence>
<evidence type="ECO:0000259" key="15">
    <source>
        <dbReference type="PROSITE" id="PS50975"/>
    </source>
</evidence>
<evidence type="ECO:0000256" key="10">
    <source>
        <dbReference type="ARBA" id="ARBA00022984"/>
    </source>
</evidence>
<dbReference type="SUPFAM" id="SSF56059">
    <property type="entry name" value="Glutathione synthetase ATP-binding domain-like"/>
    <property type="match status" value="1"/>
</dbReference>
<dbReference type="NCBIfam" id="TIGR01205">
    <property type="entry name" value="D_ala_D_alaTIGR"/>
    <property type="match status" value="1"/>
</dbReference>
<evidence type="ECO:0000256" key="8">
    <source>
        <dbReference type="ARBA" id="ARBA00022842"/>
    </source>
</evidence>
<evidence type="ECO:0000256" key="7">
    <source>
        <dbReference type="ARBA" id="ARBA00022840"/>
    </source>
</evidence>
<evidence type="ECO:0000256" key="6">
    <source>
        <dbReference type="ARBA" id="ARBA00022741"/>
    </source>
</evidence>
<dbReference type="InterPro" id="IPR058165">
    <property type="entry name" value="VanA-like"/>
</dbReference>
<dbReference type="InterPro" id="IPR005905">
    <property type="entry name" value="D_ala_D_ala"/>
</dbReference>
<sequence>MDKLKVGIIFGGRSEEHPISVKSAQEVARNLDLDKYEPFYVGITKGGAWKLCERPGAQWEDSAGRTVVLSPDSGGVRGLLVLEQGRYETVALDVVLPVLHGRFGEDGAMQGLLELSGIPYAGCDVQSSALCLDKSLTYVVARSKGIATPNFWTLTPDEKIDGDSFRYPVFVKPARSGSSFGVSKVSAVEELPGAVDIARKYDSKVLIEEAVVGDEVGCAVLGNGTDLTVGEVDRIALSHGFFKIHQEDDPESGSENSTPIVPADISARSRALVQETAKDVYRALGCGGLARVDLFLTADGHVVLNEVNTLPGLTSYSRYPRMMEAAGLPFSEVIDRVVSLALARARR</sequence>
<evidence type="ECO:0000256" key="11">
    <source>
        <dbReference type="ARBA" id="ARBA00023211"/>
    </source>
</evidence>
<evidence type="ECO:0000256" key="3">
    <source>
        <dbReference type="ARBA" id="ARBA00010871"/>
    </source>
</evidence>
<dbReference type="InterPro" id="IPR013815">
    <property type="entry name" value="ATP_grasp_subdomain_1"/>
</dbReference>
<keyword evidence="8" id="KW-0460">Magnesium</keyword>
<keyword evidence="4 13" id="KW-0436">Ligase</keyword>
<dbReference type="PANTHER" id="PTHR23132">
    <property type="entry name" value="D-ALANINE--D-ALANINE LIGASE"/>
    <property type="match status" value="1"/>
</dbReference>
<evidence type="ECO:0000256" key="2">
    <source>
        <dbReference type="ARBA" id="ARBA00001946"/>
    </source>
</evidence>
<comment type="function">
    <text evidence="13">Cell wall formation.</text>
</comment>
<keyword evidence="6 14" id="KW-0547">Nucleotide-binding</keyword>
<comment type="pathway">
    <text evidence="13">Cell wall biogenesis; peptidoglycan biosynthesis.</text>
</comment>
<dbReference type="InterPro" id="IPR016185">
    <property type="entry name" value="PreATP-grasp_dom_sf"/>
</dbReference>
<dbReference type="RefSeq" id="WP_242760586.1">
    <property type="nucleotide sequence ID" value="NZ_JALDAY010000001.1"/>
</dbReference>
<dbReference type="PROSITE" id="PS50975">
    <property type="entry name" value="ATP_GRASP"/>
    <property type="match status" value="1"/>
</dbReference>
<evidence type="ECO:0000313" key="17">
    <source>
        <dbReference type="Proteomes" id="UP001165269"/>
    </source>
</evidence>
<dbReference type="PROSITE" id="PS00843">
    <property type="entry name" value="DALA_DALA_LIGASE_1"/>
    <property type="match status" value="1"/>
</dbReference>
<dbReference type="PIRSF" id="PIRSF039102">
    <property type="entry name" value="Ddl/VanB"/>
    <property type="match status" value="1"/>
</dbReference>
<keyword evidence="13" id="KW-0963">Cytoplasm</keyword>
<keyword evidence="11" id="KW-0464">Manganese</keyword>
<dbReference type="EMBL" id="JALDAY010000001">
    <property type="protein sequence ID" value="MCI3270052.1"/>
    <property type="molecule type" value="Genomic_DNA"/>
</dbReference>
<comment type="similarity">
    <text evidence="3 13">Belongs to the D-alanine--D-alanine ligase family.</text>
</comment>
<dbReference type="Pfam" id="PF01820">
    <property type="entry name" value="Dala_Dala_lig_N"/>
    <property type="match status" value="1"/>
</dbReference>
<evidence type="ECO:0000313" key="16">
    <source>
        <dbReference type="EMBL" id="MCI3270052.1"/>
    </source>
</evidence>
<dbReference type="EC" id="6.3.2.4" evidence="13"/>
<dbReference type="Pfam" id="PF07478">
    <property type="entry name" value="Dala_Dala_lig_C"/>
    <property type="match status" value="1"/>
</dbReference>
<keyword evidence="17" id="KW-1185">Reference proteome</keyword>
<proteinExistence type="inferred from homology"/>
<dbReference type="InterPro" id="IPR011127">
    <property type="entry name" value="Dala_Dala_lig_N"/>
</dbReference>
<name>A0ABS9XYM1_9ACTN</name>
<organism evidence="16 17">
    <name type="scientific">Streptomyces cylindrosporus</name>
    <dbReference type="NCBI Taxonomy" id="2927583"/>
    <lineage>
        <taxon>Bacteria</taxon>
        <taxon>Bacillati</taxon>
        <taxon>Actinomycetota</taxon>
        <taxon>Actinomycetes</taxon>
        <taxon>Kitasatosporales</taxon>
        <taxon>Streptomycetaceae</taxon>
        <taxon>Streptomyces</taxon>
    </lineage>
</organism>
<comment type="caution">
    <text evidence="16">The sequence shown here is derived from an EMBL/GenBank/DDBJ whole genome shotgun (WGS) entry which is preliminary data.</text>
</comment>
<dbReference type="Gene3D" id="3.30.1490.20">
    <property type="entry name" value="ATP-grasp fold, A domain"/>
    <property type="match status" value="1"/>
</dbReference>